<dbReference type="GO" id="GO:0003697">
    <property type="term" value="F:single-stranded DNA binding"/>
    <property type="evidence" value="ECO:0007669"/>
    <property type="project" value="InterPro"/>
</dbReference>
<evidence type="ECO:0000313" key="6">
    <source>
        <dbReference type="Proteomes" id="UP000530928"/>
    </source>
</evidence>
<dbReference type="SUPFAM" id="SSF50249">
    <property type="entry name" value="Nucleic acid-binding proteins"/>
    <property type="match status" value="1"/>
</dbReference>
<feature type="compositionally biased region" description="Polar residues" evidence="4">
    <location>
        <begin position="95"/>
        <end position="112"/>
    </location>
</feature>
<dbReference type="EMBL" id="JACDUR010000013">
    <property type="protein sequence ID" value="MBA2897766.1"/>
    <property type="molecule type" value="Genomic_DNA"/>
</dbReference>
<dbReference type="PROSITE" id="PS50935">
    <property type="entry name" value="SSB"/>
    <property type="match status" value="1"/>
</dbReference>
<evidence type="ECO:0000256" key="4">
    <source>
        <dbReference type="SAM" id="MobiDB-lite"/>
    </source>
</evidence>
<organism evidence="5 6">
    <name type="scientific">Nonomuraea soli</name>
    <dbReference type="NCBI Taxonomy" id="1032476"/>
    <lineage>
        <taxon>Bacteria</taxon>
        <taxon>Bacillati</taxon>
        <taxon>Actinomycetota</taxon>
        <taxon>Actinomycetes</taxon>
        <taxon>Streptosporangiales</taxon>
        <taxon>Streptosporangiaceae</taxon>
        <taxon>Nonomuraea</taxon>
    </lineage>
</organism>
<dbReference type="Pfam" id="PF00436">
    <property type="entry name" value="SSB"/>
    <property type="match status" value="1"/>
</dbReference>
<evidence type="ECO:0000256" key="2">
    <source>
        <dbReference type="PROSITE-ProRule" id="PRU00252"/>
    </source>
</evidence>
<dbReference type="Gene3D" id="2.40.50.140">
    <property type="entry name" value="Nucleic acid-binding proteins"/>
    <property type="match status" value="1"/>
</dbReference>
<sequence length="157" mass="17414">MAVARIRVASNTRFRDSATNEWKDGDSLFLTCNIWREQGENVAESLRRGMRVILQGRLKQRSYETSEGEKRTIFEVDVDEIAPSLRNAIARVTKANRTQQAPEDPWATSSAQAPAPDQNGAYTETGSPDLAGAAAPPRRPGRLVSGRRLFRSVSTRV</sequence>
<protein>
    <recommendedName>
        <fullName evidence="3">Single-stranded DNA-binding protein</fullName>
    </recommendedName>
</protein>
<dbReference type="GO" id="GO:0006260">
    <property type="term" value="P:DNA replication"/>
    <property type="evidence" value="ECO:0007669"/>
    <property type="project" value="InterPro"/>
</dbReference>
<evidence type="ECO:0000256" key="1">
    <source>
        <dbReference type="ARBA" id="ARBA00023125"/>
    </source>
</evidence>
<comment type="caution">
    <text evidence="5">The sequence shown here is derived from an EMBL/GenBank/DDBJ whole genome shotgun (WGS) entry which is preliminary data.</text>
</comment>
<dbReference type="CDD" id="cd04496">
    <property type="entry name" value="SSB_OBF"/>
    <property type="match status" value="1"/>
</dbReference>
<evidence type="ECO:0000256" key="3">
    <source>
        <dbReference type="RuleBase" id="RU000524"/>
    </source>
</evidence>
<keyword evidence="1 2" id="KW-0238">DNA-binding</keyword>
<keyword evidence="6" id="KW-1185">Reference proteome</keyword>
<dbReference type="AlphaFoldDB" id="A0A7W0CUU7"/>
<feature type="region of interest" description="Disordered" evidence="4">
    <location>
        <begin position="92"/>
        <end position="157"/>
    </location>
</feature>
<name>A0A7W0CUU7_9ACTN</name>
<accession>A0A7W0CUU7</accession>
<dbReference type="InterPro" id="IPR011344">
    <property type="entry name" value="ssDNA-bd"/>
</dbReference>
<gene>
    <name evidence="5" type="ORF">HNR30_009172</name>
</gene>
<evidence type="ECO:0000313" key="5">
    <source>
        <dbReference type="EMBL" id="MBA2897766.1"/>
    </source>
</evidence>
<proteinExistence type="predicted"/>
<dbReference type="Proteomes" id="UP000530928">
    <property type="component" value="Unassembled WGS sequence"/>
</dbReference>
<dbReference type="InterPro" id="IPR012340">
    <property type="entry name" value="NA-bd_OB-fold"/>
</dbReference>
<dbReference type="NCBIfam" id="TIGR00621">
    <property type="entry name" value="ssb"/>
    <property type="match status" value="1"/>
</dbReference>
<reference evidence="5 6" key="1">
    <citation type="submission" date="2020-07" db="EMBL/GenBank/DDBJ databases">
        <title>Genomic Encyclopedia of Type Strains, Phase IV (KMG-IV): sequencing the most valuable type-strain genomes for metagenomic binning, comparative biology and taxonomic classification.</title>
        <authorList>
            <person name="Goeker M."/>
        </authorList>
    </citation>
    <scope>NUCLEOTIDE SEQUENCE [LARGE SCALE GENOMIC DNA]</scope>
    <source>
        <strain evidence="5 6">DSM 45533</strain>
    </source>
</reference>
<dbReference type="InterPro" id="IPR000424">
    <property type="entry name" value="Primosome_PriB/ssb"/>
</dbReference>